<keyword evidence="3" id="KW-1185">Reference proteome</keyword>
<organism evidence="2 3">
    <name type="scientific">Candidatus Lokiarchaeum ossiferum</name>
    <dbReference type="NCBI Taxonomy" id="2951803"/>
    <lineage>
        <taxon>Archaea</taxon>
        <taxon>Promethearchaeati</taxon>
        <taxon>Promethearchaeota</taxon>
        <taxon>Promethearchaeia</taxon>
        <taxon>Promethearchaeales</taxon>
        <taxon>Promethearchaeaceae</taxon>
        <taxon>Candidatus Lokiarchaeum</taxon>
    </lineage>
</organism>
<dbReference type="InterPro" id="IPR024096">
    <property type="entry name" value="NO_sig/Golgi_transp_ligand-bd"/>
</dbReference>
<dbReference type="Proteomes" id="UP001208689">
    <property type="component" value="Chromosome"/>
</dbReference>
<dbReference type="Gene3D" id="3.30.1380.20">
    <property type="entry name" value="Trafficking protein particle complex subunit 3"/>
    <property type="match status" value="1"/>
</dbReference>
<proteinExistence type="predicted"/>
<name>A0ABY6HJU2_9ARCH</name>
<reference evidence="2" key="1">
    <citation type="submission" date="2022-09" db="EMBL/GenBank/DDBJ databases">
        <title>Actin cytoskeleton and complex cell architecture in an #Asgard archaeon.</title>
        <authorList>
            <person name="Ponce Toledo R.I."/>
            <person name="Schleper C."/>
            <person name="Rodrigues Oliveira T."/>
            <person name="Wollweber F."/>
            <person name="Xu J."/>
            <person name="Rittmann S."/>
            <person name="Klingl A."/>
            <person name="Pilhofer M."/>
        </authorList>
    </citation>
    <scope>NUCLEOTIDE SEQUENCE</scope>
    <source>
        <strain evidence="2">B-35</strain>
    </source>
</reference>
<protein>
    <recommendedName>
        <fullName evidence="1">4-vinyl reductase 4VR domain-containing protein</fullName>
    </recommendedName>
</protein>
<accession>A0ABY6HJU2</accession>
<sequence>MLLEIFIIQKGSSFLLLHRSFTTKTIAMNGVLFSGMISAISLFTKELKIGQITHFETGDHRVLISSNQDIIVVGIVEESKEDNFVEISLKKISEQFYEQFGQNIKNWNGDTQIFEPFAKNVDEIVYSEFTQLYISKDFPKHVIKVIRQFQDRFEPNVMKLIGFKAGQVRARNIKTKKQLKKKLRKELDLISINHVNEFTEENLEIEINLCPVCRGIKNDNFSCKFIEGFIEGFLQHELLADMTIKAKETSCIAHGDKACIFSVEMI</sequence>
<evidence type="ECO:0000313" key="2">
    <source>
        <dbReference type="EMBL" id="UYP43793.1"/>
    </source>
</evidence>
<dbReference type="EMBL" id="CP104013">
    <property type="protein sequence ID" value="UYP43793.1"/>
    <property type="molecule type" value="Genomic_DNA"/>
</dbReference>
<gene>
    <name evidence="2" type="ORF">NEF87_000078</name>
</gene>
<dbReference type="SMART" id="SM00989">
    <property type="entry name" value="V4R"/>
    <property type="match status" value="1"/>
</dbReference>
<dbReference type="InterPro" id="IPR004096">
    <property type="entry name" value="V4R"/>
</dbReference>
<feature type="domain" description="4-vinyl reductase 4VR" evidence="1">
    <location>
        <begin position="202"/>
        <end position="265"/>
    </location>
</feature>
<dbReference type="Pfam" id="PF02830">
    <property type="entry name" value="V4R"/>
    <property type="match status" value="1"/>
</dbReference>
<evidence type="ECO:0000259" key="1">
    <source>
        <dbReference type="SMART" id="SM00989"/>
    </source>
</evidence>
<evidence type="ECO:0000313" key="3">
    <source>
        <dbReference type="Proteomes" id="UP001208689"/>
    </source>
</evidence>
<dbReference type="SUPFAM" id="SSF111126">
    <property type="entry name" value="Ligand-binding domain in the NO signalling and Golgi transport"/>
    <property type="match status" value="1"/>
</dbReference>